<accession>A0ABT8ZYC4</accession>
<comment type="caution">
    <text evidence="1">The sequence shown here is derived from an EMBL/GenBank/DDBJ whole genome shotgun (WGS) entry which is preliminary data.</text>
</comment>
<keyword evidence="2" id="KW-1185">Reference proteome</keyword>
<dbReference type="Proteomes" id="UP001176468">
    <property type="component" value="Unassembled WGS sequence"/>
</dbReference>
<protein>
    <submittedName>
        <fullName evidence="1">Uncharacterized protein</fullName>
    </submittedName>
</protein>
<proteinExistence type="predicted"/>
<name>A0ABT8ZYC4_9SPHN</name>
<organism evidence="1 2">
    <name type="scientific">Sphingomonas immobilis</name>
    <dbReference type="NCBI Taxonomy" id="3063997"/>
    <lineage>
        <taxon>Bacteria</taxon>
        <taxon>Pseudomonadati</taxon>
        <taxon>Pseudomonadota</taxon>
        <taxon>Alphaproteobacteria</taxon>
        <taxon>Sphingomonadales</taxon>
        <taxon>Sphingomonadaceae</taxon>
        <taxon>Sphingomonas</taxon>
    </lineage>
</organism>
<evidence type="ECO:0000313" key="1">
    <source>
        <dbReference type="EMBL" id="MDO7842580.1"/>
    </source>
</evidence>
<dbReference type="EMBL" id="JAUQSZ010000005">
    <property type="protein sequence ID" value="MDO7842580.1"/>
    <property type="molecule type" value="Genomic_DNA"/>
</dbReference>
<evidence type="ECO:0000313" key="2">
    <source>
        <dbReference type="Proteomes" id="UP001176468"/>
    </source>
</evidence>
<sequence>MTASLFMFLAKGVATNNAKFREGARHALMLFGSGSNTVAARSAAISGAEGKGWRFVEVSREKVLDSGPSAIADPTLRTAAEDAVREGHAIVVYADELPLDG</sequence>
<gene>
    <name evidence="1" type="ORF">Q5H94_09595</name>
</gene>
<reference evidence="1" key="1">
    <citation type="submission" date="2023-07" db="EMBL/GenBank/DDBJ databases">
        <authorList>
            <person name="Kim M.K."/>
        </authorList>
    </citation>
    <scope>NUCLEOTIDE SEQUENCE</scope>
    <source>
        <strain evidence="1">CA1-15</strain>
    </source>
</reference>
<dbReference type="RefSeq" id="WP_304561035.1">
    <property type="nucleotide sequence ID" value="NZ_JAUQSZ010000005.1"/>
</dbReference>